<protein>
    <submittedName>
        <fullName evidence="2">Uncharacterized protein</fullName>
    </submittedName>
</protein>
<dbReference type="Proteomes" id="UP000887580">
    <property type="component" value="Unplaced"/>
</dbReference>
<evidence type="ECO:0000313" key="1">
    <source>
        <dbReference type="Proteomes" id="UP000887580"/>
    </source>
</evidence>
<accession>A0AC35FLL3</accession>
<sequence>MTVSFEPDCYSSQDYINYCITRNSHYSHYNNSGYSTSTLPLASQIGMNRSMDALNDRLIHSTPPVDFTRSLRRQKPSTSSAKLIDPFNFGAPQMHKRTRSFDGATQRFRLFLVDFAVISPSSKGGKLSTYGQKSITALNSSSQKTGAFQATKNFIKKLYNNSTTLPKKLRSGKSSQKLDRIKAATSPFYEMRYPEPEEIPYLPYNIQYEVESDAGNDVGDEDESEETEMDIGNEEFDSSVAPSCSSSTSTTAEKSINGGQNTHDEGIFSGSDEKSQTGSDFTAPSCISSSNRSTIITSTTAPAAAAPAHTEQFQSWNDLFGHLKKEITEMRARDAQILENLKTVESQLSYVKGMDRSKSEYSPLSRMLNAPTTIPAGSREPKSSTSNNNRPPLRSTFI</sequence>
<organism evidence="1 2">
    <name type="scientific">Panagrolaimus sp. PS1159</name>
    <dbReference type="NCBI Taxonomy" id="55785"/>
    <lineage>
        <taxon>Eukaryota</taxon>
        <taxon>Metazoa</taxon>
        <taxon>Ecdysozoa</taxon>
        <taxon>Nematoda</taxon>
        <taxon>Chromadorea</taxon>
        <taxon>Rhabditida</taxon>
        <taxon>Tylenchina</taxon>
        <taxon>Panagrolaimomorpha</taxon>
        <taxon>Panagrolaimoidea</taxon>
        <taxon>Panagrolaimidae</taxon>
        <taxon>Panagrolaimus</taxon>
    </lineage>
</organism>
<dbReference type="WBParaSite" id="PS1159_v2.g18703.t1">
    <property type="protein sequence ID" value="PS1159_v2.g18703.t1"/>
    <property type="gene ID" value="PS1159_v2.g18703"/>
</dbReference>
<evidence type="ECO:0000313" key="2">
    <source>
        <dbReference type="WBParaSite" id="PS1159_v2.g18703.t1"/>
    </source>
</evidence>
<proteinExistence type="predicted"/>
<name>A0AC35FLL3_9BILA</name>
<reference evidence="2" key="1">
    <citation type="submission" date="2022-11" db="UniProtKB">
        <authorList>
            <consortium name="WormBaseParasite"/>
        </authorList>
    </citation>
    <scope>IDENTIFICATION</scope>
</reference>